<sequence length="450" mass="50252">MHPACMTVHASYMQCHRAGISGLIASAVEFDCLIKTSFRTRRDTGIVHRSTHTSLGNTRSPTHATIPSHHQEITTVIRVRAHPTTSSVRTTSSKDRHTTRKEVCISCAAQPGRIQHIRLCFPPKSRTEESPSHRDEESIPSTAFIAFELVYALHLSTTLLPFIPTRTRSVLHTLLASLARCLTLSPKAFLSPYLFLLTPHTRMSSSRQPTGRNSLKNLYLRAASPTMIASAQAAVRGSDVPDVKAYTTHAISMAKDFNDLITSMPTRYRHLLGDPLRSMQATNLKYCNALQAFNQLQQHQANETWPSYLASMKNPFDSIQVTKEASSSLAASITKANTWFREQRVQALQTATALKKEEAEILCKTCSPQTVTSQLLDLVKADWVALKRAHGRYVLPATVDAEGNQLEQKTGTDIPGFLKVDYELALEMTPIWVSRTWSFSQDKALRRNRI</sequence>
<accession>A0A2T6Z9P7</accession>
<evidence type="ECO:0000313" key="2">
    <source>
        <dbReference type="Proteomes" id="UP000244722"/>
    </source>
</evidence>
<keyword evidence="2" id="KW-1185">Reference proteome</keyword>
<reference evidence="1 2" key="1">
    <citation type="submission" date="2017-04" db="EMBL/GenBank/DDBJ databases">
        <title>Draft genome sequence of Tuber borchii Vittad., a whitish edible truffle.</title>
        <authorList>
            <consortium name="DOE Joint Genome Institute"/>
            <person name="Murat C."/>
            <person name="Kuo A."/>
            <person name="Barry K.W."/>
            <person name="Clum A."/>
            <person name="Dockter R.B."/>
            <person name="Fauchery L."/>
            <person name="Iotti M."/>
            <person name="Kohler A."/>
            <person name="Labutti K."/>
            <person name="Lindquist E.A."/>
            <person name="Lipzen A."/>
            <person name="Ohm R.A."/>
            <person name="Wang M."/>
            <person name="Grigoriev I.V."/>
            <person name="Zambonelli A."/>
            <person name="Martin F.M."/>
        </authorList>
    </citation>
    <scope>NUCLEOTIDE SEQUENCE [LARGE SCALE GENOMIC DNA]</scope>
    <source>
        <strain evidence="1 2">Tbo3840</strain>
    </source>
</reference>
<organism evidence="1 2">
    <name type="scientific">Tuber borchii</name>
    <name type="common">White truffle</name>
    <dbReference type="NCBI Taxonomy" id="42251"/>
    <lineage>
        <taxon>Eukaryota</taxon>
        <taxon>Fungi</taxon>
        <taxon>Dikarya</taxon>
        <taxon>Ascomycota</taxon>
        <taxon>Pezizomycotina</taxon>
        <taxon>Pezizomycetes</taxon>
        <taxon>Pezizales</taxon>
        <taxon>Tuberaceae</taxon>
        <taxon>Tuber</taxon>
    </lineage>
</organism>
<name>A0A2T6Z9P7_TUBBO</name>
<dbReference type="EMBL" id="NESQ01000649">
    <property type="protein sequence ID" value="PUU72221.1"/>
    <property type="molecule type" value="Genomic_DNA"/>
</dbReference>
<proteinExistence type="predicted"/>
<protein>
    <submittedName>
        <fullName evidence="1">Uncharacterized protein</fullName>
    </submittedName>
</protein>
<dbReference type="Proteomes" id="UP000244722">
    <property type="component" value="Unassembled WGS sequence"/>
</dbReference>
<dbReference type="AlphaFoldDB" id="A0A2T6Z9P7"/>
<evidence type="ECO:0000313" key="1">
    <source>
        <dbReference type="EMBL" id="PUU72221.1"/>
    </source>
</evidence>
<gene>
    <name evidence="1" type="ORF">B9Z19DRAFT_1069933</name>
</gene>
<comment type="caution">
    <text evidence="1">The sequence shown here is derived from an EMBL/GenBank/DDBJ whole genome shotgun (WGS) entry which is preliminary data.</text>
</comment>